<evidence type="ECO:0000256" key="7">
    <source>
        <dbReference type="ARBA" id="ARBA00022576"/>
    </source>
</evidence>
<dbReference type="EMBL" id="LCUJ01000001">
    <property type="protein sequence ID" value="OCM00349.1"/>
    <property type="molecule type" value="Genomic_DNA"/>
</dbReference>
<proteinExistence type="inferred from homology"/>
<dbReference type="Proteomes" id="UP000093281">
    <property type="component" value="Unassembled WGS sequence"/>
</dbReference>
<dbReference type="UniPathway" id="UPA00048">
    <property type="reaction ID" value="UER00073"/>
</dbReference>
<evidence type="ECO:0000256" key="15">
    <source>
        <dbReference type="RuleBase" id="RU364094"/>
    </source>
</evidence>
<comment type="similarity">
    <text evidence="6 15">Belongs to the class-IV pyridoxal-phosphate-dependent aminotransferase family.</text>
</comment>
<reference evidence="17" key="1">
    <citation type="submission" date="2015-05" db="EMBL/GenBank/DDBJ databases">
        <authorList>
            <person name="Rovetto F."/>
            <person name="Cocolin L."/>
            <person name="Illeghems K."/>
            <person name="Van Nieuwerburgh F."/>
            <person name="Houf K."/>
        </authorList>
    </citation>
    <scope>NUCLEOTIDE SEQUENCE [LARGE SCALE GENOMIC DNA]</scope>
    <source>
        <strain evidence="17">DU22</strain>
    </source>
</reference>
<dbReference type="Pfam" id="PF01063">
    <property type="entry name" value="Aminotran_4"/>
    <property type="match status" value="1"/>
</dbReference>
<dbReference type="GO" id="GO:0052656">
    <property type="term" value="F:L-isoleucine-2-oxoglutarate transaminase activity"/>
    <property type="evidence" value="ECO:0007669"/>
    <property type="project" value="RHEA"/>
</dbReference>
<dbReference type="OrthoDB" id="9804984at2"/>
<dbReference type="FunFam" id="3.20.10.10:FF:000002">
    <property type="entry name" value="D-alanine aminotransferase"/>
    <property type="match status" value="1"/>
</dbReference>
<evidence type="ECO:0000256" key="6">
    <source>
        <dbReference type="ARBA" id="ARBA00009320"/>
    </source>
</evidence>
<evidence type="ECO:0000256" key="13">
    <source>
        <dbReference type="ARBA" id="ARBA00048798"/>
    </source>
</evidence>
<comment type="pathway">
    <text evidence="4 15">Amino-acid biosynthesis; L-valine biosynthesis; L-valine from pyruvate: step 4/4.</text>
</comment>
<dbReference type="Gene3D" id="3.30.470.10">
    <property type="match status" value="1"/>
</dbReference>
<dbReference type="InterPro" id="IPR043132">
    <property type="entry name" value="BCAT-like_C"/>
</dbReference>
<evidence type="ECO:0000256" key="1">
    <source>
        <dbReference type="ARBA" id="ARBA00001933"/>
    </source>
</evidence>
<dbReference type="SUPFAM" id="SSF56752">
    <property type="entry name" value="D-aminoacid aminotransferase-like PLP-dependent enzymes"/>
    <property type="match status" value="1"/>
</dbReference>
<keyword evidence="11 15" id="KW-0100">Branched-chain amino acid biosynthesis</keyword>
<dbReference type="PANTHER" id="PTHR42743:SF11">
    <property type="entry name" value="AMINODEOXYCHORISMATE LYASE"/>
    <property type="match status" value="1"/>
</dbReference>
<dbReference type="RefSeq" id="WP_066182347.1">
    <property type="nucleotide sequence ID" value="NZ_LCUJ01000001.1"/>
</dbReference>
<dbReference type="GO" id="GO:0005829">
    <property type="term" value="C:cytosol"/>
    <property type="evidence" value="ECO:0007669"/>
    <property type="project" value="TreeGrafter"/>
</dbReference>
<comment type="catalytic activity">
    <reaction evidence="14 15">
        <text>L-leucine + 2-oxoglutarate = 4-methyl-2-oxopentanoate + L-glutamate</text>
        <dbReference type="Rhea" id="RHEA:18321"/>
        <dbReference type="ChEBI" id="CHEBI:16810"/>
        <dbReference type="ChEBI" id="CHEBI:17865"/>
        <dbReference type="ChEBI" id="CHEBI:29985"/>
        <dbReference type="ChEBI" id="CHEBI:57427"/>
        <dbReference type="EC" id="2.6.1.42"/>
    </reaction>
</comment>
<dbReference type="UniPathway" id="UPA00047">
    <property type="reaction ID" value="UER00058"/>
</dbReference>
<comment type="caution">
    <text evidence="16">The sequence shown here is derived from an EMBL/GenBank/DDBJ whole genome shotgun (WGS) entry which is preliminary data.</text>
</comment>
<dbReference type="PANTHER" id="PTHR42743">
    <property type="entry name" value="AMINO-ACID AMINOTRANSFERASE"/>
    <property type="match status" value="1"/>
</dbReference>
<dbReference type="InterPro" id="IPR001544">
    <property type="entry name" value="Aminotrans_IV"/>
</dbReference>
<comment type="pathway">
    <text evidence="5 15">Amino-acid biosynthesis; L-leucine biosynthesis; L-leucine from 3-methyl-2-oxobutanoate: step 4/4.</text>
</comment>
<name>A0A1C0B9T5_9BACT</name>
<protein>
    <recommendedName>
        <fullName evidence="15">Branched-chain-amino-acid aminotransferase</fullName>
        <shortName evidence="15">BCAT</shortName>
        <ecNumber evidence="15">2.6.1.42</ecNumber>
    </recommendedName>
</protein>
<dbReference type="GO" id="GO:0009097">
    <property type="term" value="P:isoleucine biosynthetic process"/>
    <property type="evidence" value="ECO:0007669"/>
    <property type="project" value="UniProtKB-UniPathway"/>
</dbReference>
<dbReference type="InterPro" id="IPR050571">
    <property type="entry name" value="Class-IV_PLP-Dep_Aminotrnsfr"/>
</dbReference>
<gene>
    <name evidence="15 16" type="primary">ilvE</name>
    <name evidence="16" type="ORF">AAX29_00352</name>
</gene>
<dbReference type="GO" id="GO:0052655">
    <property type="term" value="F:L-valine-2-oxoglutarate transaminase activity"/>
    <property type="evidence" value="ECO:0007669"/>
    <property type="project" value="RHEA"/>
</dbReference>
<evidence type="ECO:0000256" key="5">
    <source>
        <dbReference type="ARBA" id="ARBA00005072"/>
    </source>
</evidence>
<dbReference type="STRING" id="544718.AAX25_00726"/>
<dbReference type="InterPro" id="IPR033939">
    <property type="entry name" value="BCAT_family"/>
</dbReference>
<evidence type="ECO:0000256" key="10">
    <source>
        <dbReference type="ARBA" id="ARBA00022898"/>
    </source>
</evidence>
<keyword evidence="9 15" id="KW-0808">Transferase</keyword>
<dbReference type="AlphaFoldDB" id="A0A1C0B9T5"/>
<evidence type="ECO:0000313" key="16">
    <source>
        <dbReference type="EMBL" id="OCM00349.1"/>
    </source>
</evidence>
<dbReference type="NCBIfam" id="TIGR01122">
    <property type="entry name" value="ilvE_I"/>
    <property type="match status" value="1"/>
</dbReference>
<comment type="catalytic activity">
    <reaction evidence="12 15">
        <text>L-valine + 2-oxoglutarate = 3-methyl-2-oxobutanoate + L-glutamate</text>
        <dbReference type="Rhea" id="RHEA:24813"/>
        <dbReference type="ChEBI" id="CHEBI:11851"/>
        <dbReference type="ChEBI" id="CHEBI:16810"/>
        <dbReference type="ChEBI" id="CHEBI:29985"/>
        <dbReference type="ChEBI" id="CHEBI:57762"/>
        <dbReference type="EC" id="2.6.1.42"/>
    </reaction>
</comment>
<dbReference type="InterPro" id="IPR043131">
    <property type="entry name" value="BCAT-like_N"/>
</dbReference>
<comment type="function">
    <text evidence="2 15">Acts on leucine, isoleucine and valine.</text>
</comment>
<dbReference type="GO" id="GO:0052654">
    <property type="term" value="F:L-leucine-2-oxoglutarate transaminase activity"/>
    <property type="evidence" value="ECO:0007669"/>
    <property type="project" value="RHEA"/>
</dbReference>
<evidence type="ECO:0000256" key="11">
    <source>
        <dbReference type="ARBA" id="ARBA00023304"/>
    </source>
</evidence>
<dbReference type="InterPro" id="IPR036038">
    <property type="entry name" value="Aminotransferase-like"/>
</dbReference>
<organism evidence="16 17">
    <name type="scientific">Aliarcobacter thereius</name>
    <dbReference type="NCBI Taxonomy" id="544718"/>
    <lineage>
        <taxon>Bacteria</taxon>
        <taxon>Pseudomonadati</taxon>
        <taxon>Campylobacterota</taxon>
        <taxon>Epsilonproteobacteria</taxon>
        <taxon>Campylobacterales</taxon>
        <taxon>Arcobacteraceae</taxon>
        <taxon>Aliarcobacter</taxon>
    </lineage>
</organism>
<comment type="pathway">
    <text evidence="3 15">Amino-acid biosynthesis; L-isoleucine biosynthesis; L-isoleucine from 2-oxobutanoate: step 4/4.</text>
</comment>
<keyword evidence="8 15" id="KW-0028">Amino-acid biosynthesis</keyword>
<evidence type="ECO:0000256" key="3">
    <source>
        <dbReference type="ARBA" id="ARBA00004824"/>
    </source>
</evidence>
<keyword evidence="10 15" id="KW-0663">Pyridoxal phosphate</keyword>
<comment type="catalytic activity">
    <reaction evidence="13 15">
        <text>L-isoleucine + 2-oxoglutarate = (S)-3-methyl-2-oxopentanoate + L-glutamate</text>
        <dbReference type="Rhea" id="RHEA:24801"/>
        <dbReference type="ChEBI" id="CHEBI:16810"/>
        <dbReference type="ChEBI" id="CHEBI:29985"/>
        <dbReference type="ChEBI" id="CHEBI:35146"/>
        <dbReference type="ChEBI" id="CHEBI:58045"/>
        <dbReference type="EC" id="2.6.1.42"/>
    </reaction>
</comment>
<keyword evidence="7 15" id="KW-0032">Aminotransferase</keyword>
<evidence type="ECO:0000256" key="8">
    <source>
        <dbReference type="ARBA" id="ARBA00022605"/>
    </source>
</evidence>
<dbReference type="EC" id="2.6.1.42" evidence="15"/>
<accession>A0A1C0B9T5</accession>
<dbReference type="InterPro" id="IPR005785">
    <property type="entry name" value="B_amino_transI"/>
</dbReference>
<evidence type="ECO:0000313" key="17">
    <source>
        <dbReference type="Proteomes" id="UP000093281"/>
    </source>
</evidence>
<evidence type="ECO:0000256" key="2">
    <source>
        <dbReference type="ARBA" id="ARBA00003109"/>
    </source>
</evidence>
<dbReference type="NCBIfam" id="NF005146">
    <property type="entry name" value="PRK06606.1"/>
    <property type="match status" value="1"/>
</dbReference>
<evidence type="ECO:0000256" key="4">
    <source>
        <dbReference type="ARBA" id="ARBA00004931"/>
    </source>
</evidence>
<evidence type="ECO:0000256" key="12">
    <source>
        <dbReference type="ARBA" id="ARBA00048212"/>
    </source>
</evidence>
<dbReference type="CDD" id="cd01557">
    <property type="entry name" value="BCAT_beta_family"/>
    <property type="match status" value="1"/>
</dbReference>
<dbReference type="GO" id="GO:0009098">
    <property type="term" value="P:L-leucine biosynthetic process"/>
    <property type="evidence" value="ECO:0007669"/>
    <property type="project" value="UniProtKB-UniPathway"/>
</dbReference>
<sequence>MNEAKYIWMDGEFTPWHEAKVHVLSHTLHYGNGAIEGTKAYKTVDGRCAIFKLNEHTQRLLNSSKMTLMDVPFSLEELNKAQVELLQKNELTNGAYIRPLVYLGYGVMGLYHKDAPVKVSISAWEWGAYLGEEGLKKGVRVKISSFTRTPNTSGMGKAKSVANYMNSQMAKFEAVEAGYDEALLRDDQGYIAEASGACFFIVKNGKLISPPNDNSLESITQATAIDLALDMGIEVIRRRITREEIYVADEAFFTGTAAEITPIREVDARVIGSGSRGPITEKIQNAYFDAVCGKNPKYIKYLTYIN</sequence>
<comment type="cofactor">
    <cofactor evidence="1 15">
        <name>pyridoxal 5'-phosphate</name>
        <dbReference type="ChEBI" id="CHEBI:597326"/>
    </cofactor>
</comment>
<dbReference type="Gene3D" id="3.20.10.10">
    <property type="entry name" value="D-amino Acid Aminotransferase, subunit A, domain 2"/>
    <property type="match status" value="1"/>
</dbReference>
<dbReference type="GO" id="GO:0009099">
    <property type="term" value="P:L-valine biosynthetic process"/>
    <property type="evidence" value="ECO:0007669"/>
    <property type="project" value="UniProtKB-UniPathway"/>
</dbReference>
<dbReference type="UniPathway" id="UPA00049">
    <property type="reaction ID" value="UER00062"/>
</dbReference>
<evidence type="ECO:0000256" key="14">
    <source>
        <dbReference type="ARBA" id="ARBA00049229"/>
    </source>
</evidence>
<dbReference type="PATRIC" id="fig|544718.43.peg.711"/>
<evidence type="ECO:0000256" key="9">
    <source>
        <dbReference type="ARBA" id="ARBA00022679"/>
    </source>
</evidence>